<dbReference type="Proteomes" id="UP001732700">
    <property type="component" value="Chromosome 7D"/>
</dbReference>
<proteinExistence type="predicted"/>
<keyword evidence="2" id="KW-1185">Reference proteome</keyword>
<name>A0ACD6AB39_AVESA</name>
<reference evidence="1" key="1">
    <citation type="submission" date="2021-05" db="EMBL/GenBank/DDBJ databases">
        <authorList>
            <person name="Scholz U."/>
            <person name="Mascher M."/>
            <person name="Fiebig A."/>
        </authorList>
    </citation>
    <scope>NUCLEOTIDE SEQUENCE [LARGE SCALE GENOMIC DNA]</scope>
</reference>
<protein>
    <submittedName>
        <fullName evidence="1">Uncharacterized protein</fullName>
    </submittedName>
</protein>
<sequence>MEAPPPPPPAHTSKKRKFDRVDGQEPPGSSSAGDVAGLDFINTLPDAVLCTIISLLPTKDGGRTQAVSRRWRPLWRSAPLNIVADSTLSGQERKRVIYISKILAQHPGPALRLALPYIRERYYGKIECWLRSQALTNLQELDLGFDVEGSLPSSLPLPSSLVLPPSALRFAPTLHVASFSCCRFPDLSAQSLNFPHLKELSMYRVTISELSASSLNLPHLKQLTLCRVTIPGDALHGMLTGCLSLESLLLKNNVGIRRLRISSPTLRSIGFSPAFRGEDATSFQELVIEDAPRLERLLPLYPDDGPRTIQIIRAPKLQVIGLLSDGISKLHIGTTFFQELTAISLTTTMHTMKVLVIDSIGPNLDSVIGFLRCFPCLERLYVISHLRKEVKNVQKYDPLDPIQCLELHLKNVVLKNYFGNRPDVNFAKFFVLNEKVLDEMKFGVFSNCNEKWKSNQHRRLQLDNRASRDARFEFQSSFWSTFTNNKHTHDLAMADPFETTL</sequence>
<evidence type="ECO:0000313" key="1">
    <source>
        <dbReference type="EnsemblPlants" id="AVESA.00010b.r2.7DG1368580.1.CDS"/>
    </source>
</evidence>
<evidence type="ECO:0000313" key="2">
    <source>
        <dbReference type="Proteomes" id="UP001732700"/>
    </source>
</evidence>
<dbReference type="EnsemblPlants" id="AVESA.00010b.r2.7DG1368580.1">
    <property type="protein sequence ID" value="AVESA.00010b.r2.7DG1368580.1.CDS"/>
    <property type="gene ID" value="AVESA.00010b.r2.7DG1368580"/>
</dbReference>
<reference evidence="1" key="2">
    <citation type="submission" date="2025-09" db="UniProtKB">
        <authorList>
            <consortium name="EnsemblPlants"/>
        </authorList>
    </citation>
    <scope>IDENTIFICATION</scope>
</reference>
<accession>A0ACD6AB39</accession>
<organism evidence="1 2">
    <name type="scientific">Avena sativa</name>
    <name type="common">Oat</name>
    <dbReference type="NCBI Taxonomy" id="4498"/>
    <lineage>
        <taxon>Eukaryota</taxon>
        <taxon>Viridiplantae</taxon>
        <taxon>Streptophyta</taxon>
        <taxon>Embryophyta</taxon>
        <taxon>Tracheophyta</taxon>
        <taxon>Spermatophyta</taxon>
        <taxon>Magnoliopsida</taxon>
        <taxon>Liliopsida</taxon>
        <taxon>Poales</taxon>
        <taxon>Poaceae</taxon>
        <taxon>BOP clade</taxon>
        <taxon>Pooideae</taxon>
        <taxon>Poodae</taxon>
        <taxon>Poeae</taxon>
        <taxon>Poeae Chloroplast Group 1 (Aveneae type)</taxon>
        <taxon>Aveninae</taxon>
        <taxon>Avena</taxon>
    </lineage>
</organism>